<dbReference type="EMBL" id="JAMRYU010000001">
    <property type="protein sequence ID" value="MDC4238840.1"/>
    <property type="molecule type" value="Genomic_DNA"/>
</dbReference>
<accession>A0A9X3XFU8</accession>
<organism evidence="2 3">
    <name type="scientific">Clostridium tertium</name>
    <dbReference type="NCBI Taxonomy" id="1559"/>
    <lineage>
        <taxon>Bacteria</taxon>
        <taxon>Bacillati</taxon>
        <taxon>Bacillota</taxon>
        <taxon>Clostridia</taxon>
        <taxon>Eubacteriales</taxon>
        <taxon>Clostridiaceae</taxon>
        <taxon>Clostridium</taxon>
    </lineage>
</organism>
<gene>
    <name evidence="2" type="ORF">NE398_01475</name>
</gene>
<evidence type="ECO:0000313" key="3">
    <source>
        <dbReference type="Proteomes" id="UP001141183"/>
    </source>
</evidence>
<keyword evidence="1" id="KW-0812">Transmembrane</keyword>
<proteinExistence type="predicted"/>
<keyword evidence="3" id="KW-1185">Reference proteome</keyword>
<comment type="caution">
    <text evidence="2">The sequence shown here is derived from an EMBL/GenBank/DDBJ whole genome shotgun (WGS) entry which is preliminary data.</text>
</comment>
<keyword evidence="1" id="KW-1133">Transmembrane helix</keyword>
<protein>
    <submittedName>
        <fullName evidence="2">Uncharacterized protein</fullName>
    </submittedName>
</protein>
<feature type="transmembrane region" description="Helical" evidence="1">
    <location>
        <begin position="6"/>
        <end position="27"/>
    </location>
</feature>
<reference evidence="2" key="1">
    <citation type="submission" date="2022-05" db="EMBL/GenBank/DDBJ databases">
        <title>Draft genome sequence of Clostridium tertium strain CP3 isolated from Peru.</title>
        <authorList>
            <person name="Hurtado R."/>
            <person name="Lima L."/>
            <person name="Sousa T."/>
            <person name="Jaiswal A.K."/>
            <person name="Tiwari S."/>
            <person name="Maturrano L."/>
            <person name="Brenig B."/>
            <person name="Azevedo V."/>
        </authorList>
    </citation>
    <scope>NUCLEOTIDE SEQUENCE</scope>
    <source>
        <strain evidence="2">CP3</strain>
    </source>
</reference>
<evidence type="ECO:0000256" key="1">
    <source>
        <dbReference type="SAM" id="Phobius"/>
    </source>
</evidence>
<evidence type="ECO:0000313" key="2">
    <source>
        <dbReference type="EMBL" id="MDC4238840.1"/>
    </source>
</evidence>
<name>A0A9X3XFU8_9CLOT</name>
<dbReference type="AlphaFoldDB" id="A0A9X3XFU8"/>
<keyword evidence="1" id="KW-0472">Membrane</keyword>
<sequence length="236" mass="26751">MNKKLAIIIVSIVSVLIIFGVILFNMINRSKDENVNENKYEANNIETTENQSEIINFISSIAGLQASNIEVINDPIGIKGELFAPEETILNGVDYFLEKTNNEKMKDVKINIEEGDISIYVNYEVLNNIKTPVEVKVKPSINDDEDLVITIDEVRFLDLKIADWIVNLALKSFVKDWFPEDGKINVKFNKGDVIVYKDNFKGVNLKSVLLEEVGLKINAIIDLKYVINDSKLINKN</sequence>
<dbReference type="RefSeq" id="WP_111927959.1">
    <property type="nucleotide sequence ID" value="NZ_CAXSLY010000004.1"/>
</dbReference>
<dbReference type="Proteomes" id="UP001141183">
    <property type="component" value="Unassembled WGS sequence"/>
</dbReference>